<evidence type="ECO:0000256" key="2">
    <source>
        <dbReference type="ARBA" id="ARBA00006046"/>
    </source>
</evidence>
<dbReference type="SUPFAM" id="SSF51905">
    <property type="entry name" value="FAD/NAD(P)-binding domain"/>
    <property type="match status" value="1"/>
</dbReference>
<dbReference type="PANTHER" id="PTHR43734">
    <property type="entry name" value="PHYTOENE DESATURASE"/>
    <property type="match status" value="1"/>
</dbReference>
<accession>A0A939GET7</accession>
<dbReference type="InterPro" id="IPR014105">
    <property type="entry name" value="Carotenoid/retinoid_OxRdtase"/>
</dbReference>
<dbReference type="RefSeq" id="WP_207365209.1">
    <property type="nucleotide sequence ID" value="NZ_JAFMYV010000006.1"/>
</dbReference>
<dbReference type="GO" id="GO:0016491">
    <property type="term" value="F:oxidoreductase activity"/>
    <property type="evidence" value="ECO:0007669"/>
    <property type="project" value="UniProtKB-KW"/>
</dbReference>
<protein>
    <submittedName>
        <fullName evidence="7">Phytoene desaturase</fullName>
    </submittedName>
</protein>
<dbReference type="NCBIfam" id="TIGR02734">
    <property type="entry name" value="crtI_fam"/>
    <property type="match status" value="1"/>
</dbReference>
<evidence type="ECO:0000256" key="5">
    <source>
        <dbReference type="RuleBase" id="RU362075"/>
    </source>
</evidence>
<organism evidence="7 8">
    <name type="scientific">Fibrella rubiginis</name>
    <dbReference type="NCBI Taxonomy" id="2817060"/>
    <lineage>
        <taxon>Bacteria</taxon>
        <taxon>Pseudomonadati</taxon>
        <taxon>Bacteroidota</taxon>
        <taxon>Cytophagia</taxon>
        <taxon>Cytophagales</taxon>
        <taxon>Spirosomataceae</taxon>
        <taxon>Fibrella</taxon>
    </lineage>
</organism>
<dbReference type="PRINTS" id="PR00419">
    <property type="entry name" value="ADXRDTASE"/>
</dbReference>
<comment type="similarity">
    <text evidence="2 5">Belongs to the carotenoid/retinoid oxidoreductase family.</text>
</comment>
<sequence length="491" mass="55566">MPQRVAVIGSGFSGLSVATSLAHKGYDVTILEKNNMPGGRARLFRAEGFTYDMGPSWYWMPDVFETYFARFGKTPADYYNLVRLDPSYKVVFSPTEAVDMPANLDDLKALFDSIEPGSGARLTEFLRQASYKYDVGINNFVWKPSRSVTEFMSLKLLYDVTRLDVFQSFASHARKFFTHPRLLQLIEFPILFLGATPQNTPAMYSMMNYAEMVGGTWYPMGGMHKIIEGMVSLAEEKGVNILLDHTVDRIETVSNSAKRIHTNRGVFETDVVVASADYNHVETSLVAPDERNYSDDYWAKRVMAPSSLLFYLGVNKRIPKLEHHNLFFDEDFGLHAQEIYETPKWPSKPLFYASAPSKTDPSVAPAGMENLFLLIPVAPDLTDDEATRERYYQLIMQRLENYVGENIRDHVIYKRSYAHRDFKADYNAFRGNAYGLANTLMQTAILKPTLKNKKVRNLFYTGQLTVPGPGVPPSLISGLVVADEVAKEFSL</sequence>
<proteinExistence type="inferred from homology"/>
<evidence type="ECO:0000256" key="4">
    <source>
        <dbReference type="ARBA" id="ARBA00023002"/>
    </source>
</evidence>
<reference evidence="7" key="1">
    <citation type="submission" date="2021-03" db="EMBL/GenBank/DDBJ databases">
        <title>Fibrella sp. HMF5335 genome sequencing and assembly.</title>
        <authorList>
            <person name="Kang H."/>
            <person name="Kim H."/>
            <person name="Bae S."/>
            <person name="Joh K."/>
        </authorList>
    </citation>
    <scope>NUCLEOTIDE SEQUENCE</scope>
    <source>
        <strain evidence="7">HMF5335</strain>
    </source>
</reference>
<dbReference type="InterPro" id="IPR036188">
    <property type="entry name" value="FAD/NAD-bd_sf"/>
</dbReference>
<gene>
    <name evidence="7" type="primary">crtI</name>
    <name evidence="7" type="ORF">J2I47_14015</name>
</gene>
<dbReference type="Pfam" id="PF01593">
    <property type="entry name" value="Amino_oxidase"/>
    <property type="match status" value="1"/>
</dbReference>
<feature type="domain" description="Amine oxidase" evidence="6">
    <location>
        <begin position="12"/>
        <end position="485"/>
    </location>
</feature>
<keyword evidence="3 5" id="KW-0125">Carotenoid biosynthesis</keyword>
<dbReference type="EMBL" id="JAFMYV010000006">
    <property type="protein sequence ID" value="MBO0937669.1"/>
    <property type="molecule type" value="Genomic_DNA"/>
</dbReference>
<evidence type="ECO:0000313" key="8">
    <source>
        <dbReference type="Proteomes" id="UP000664034"/>
    </source>
</evidence>
<dbReference type="GO" id="GO:0016117">
    <property type="term" value="P:carotenoid biosynthetic process"/>
    <property type="evidence" value="ECO:0007669"/>
    <property type="project" value="UniProtKB-KW"/>
</dbReference>
<keyword evidence="4 5" id="KW-0560">Oxidoreductase</keyword>
<dbReference type="InterPro" id="IPR002937">
    <property type="entry name" value="Amino_oxidase"/>
</dbReference>
<dbReference type="AlphaFoldDB" id="A0A939GET7"/>
<keyword evidence="8" id="KW-1185">Reference proteome</keyword>
<dbReference type="PANTHER" id="PTHR43734:SF1">
    <property type="entry name" value="PHYTOENE DESATURASE"/>
    <property type="match status" value="1"/>
</dbReference>
<evidence type="ECO:0000256" key="1">
    <source>
        <dbReference type="ARBA" id="ARBA00004829"/>
    </source>
</evidence>
<comment type="pathway">
    <text evidence="1 5">Carotenoid biosynthesis.</text>
</comment>
<evidence type="ECO:0000256" key="3">
    <source>
        <dbReference type="ARBA" id="ARBA00022746"/>
    </source>
</evidence>
<comment type="caution">
    <text evidence="7">The sequence shown here is derived from an EMBL/GenBank/DDBJ whole genome shotgun (WGS) entry which is preliminary data.</text>
</comment>
<evidence type="ECO:0000259" key="6">
    <source>
        <dbReference type="Pfam" id="PF01593"/>
    </source>
</evidence>
<dbReference type="Gene3D" id="3.50.50.60">
    <property type="entry name" value="FAD/NAD(P)-binding domain"/>
    <property type="match status" value="2"/>
</dbReference>
<name>A0A939GET7_9BACT</name>
<dbReference type="Proteomes" id="UP000664034">
    <property type="component" value="Unassembled WGS sequence"/>
</dbReference>
<evidence type="ECO:0000313" key="7">
    <source>
        <dbReference type="EMBL" id="MBO0937669.1"/>
    </source>
</evidence>